<dbReference type="InterPro" id="IPR020846">
    <property type="entry name" value="MFS_dom"/>
</dbReference>
<feature type="transmembrane region" description="Helical" evidence="4">
    <location>
        <begin position="337"/>
        <end position="361"/>
    </location>
</feature>
<dbReference type="AlphaFoldDB" id="A0A0G0TZM6"/>
<comment type="caution">
    <text evidence="6">The sequence shown here is derived from an EMBL/GenBank/DDBJ whole genome shotgun (WGS) entry which is preliminary data.</text>
</comment>
<evidence type="ECO:0000256" key="1">
    <source>
        <dbReference type="ARBA" id="ARBA00022692"/>
    </source>
</evidence>
<evidence type="ECO:0000256" key="2">
    <source>
        <dbReference type="ARBA" id="ARBA00022989"/>
    </source>
</evidence>
<dbReference type="EMBL" id="LBYC01000004">
    <property type="protein sequence ID" value="KKR43412.1"/>
    <property type="molecule type" value="Genomic_DNA"/>
</dbReference>
<dbReference type="PANTHER" id="PTHR23518:SF2">
    <property type="entry name" value="MAJOR FACILITATOR SUPERFAMILY TRANSPORTER"/>
    <property type="match status" value="1"/>
</dbReference>
<sequence>MEKRPFNVHPDVFKLGIVSFLTDISSEAVFSVFSVFFTVIVGAPATLLGLVEGLSDLSASSLDYFSGWLSDRSGKRKKYTILGYGFSTLAKVMLLMGSSVVALASFRIIERMGKSFRGPPRDAWLSEVAEGPTRGYAFAVHKAMDKAGAILGPLIVYVMFLFWGQGASTFRIIFIMAVITAAVSVAVLALMKDRPGIPHERENIFEAWKTLSPDFKKFLIPSGIFSIAYFSFGFLLLRAYDIGFVIKDVVLLYALFNISFVAISVPIGKLGDLIGRKYIIILGYLTYLVMSLGFIFATEKWQIIVLFILYGIFYSIDAAQGRAFIVDLEKERRATAMGAYNLVVGMIYLLASLIAGGLWVFNPMYTFIFAAFMTLVAMGVFTILFRTHRVDFV</sequence>
<evidence type="ECO:0000256" key="4">
    <source>
        <dbReference type="SAM" id="Phobius"/>
    </source>
</evidence>
<accession>A0A0G0TZM6</accession>
<dbReference type="PANTHER" id="PTHR23518">
    <property type="entry name" value="C-METHYLTRANSFERASE"/>
    <property type="match status" value="1"/>
</dbReference>
<feature type="transmembrane region" description="Helical" evidence="4">
    <location>
        <begin position="303"/>
        <end position="325"/>
    </location>
</feature>
<keyword evidence="1 4" id="KW-0812">Transmembrane</keyword>
<dbReference type="PATRIC" id="fig|1618776.3.peg.249"/>
<evidence type="ECO:0000313" key="6">
    <source>
        <dbReference type="EMBL" id="KKR43412.1"/>
    </source>
</evidence>
<dbReference type="Proteomes" id="UP000034301">
    <property type="component" value="Unassembled WGS sequence"/>
</dbReference>
<keyword evidence="3 4" id="KW-0472">Membrane</keyword>
<dbReference type="SUPFAM" id="SSF103473">
    <property type="entry name" value="MFS general substrate transporter"/>
    <property type="match status" value="1"/>
</dbReference>
<feature type="transmembrane region" description="Helical" evidence="4">
    <location>
        <begin position="81"/>
        <end position="106"/>
    </location>
</feature>
<evidence type="ECO:0000256" key="3">
    <source>
        <dbReference type="ARBA" id="ARBA00023136"/>
    </source>
</evidence>
<feature type="transmembrane region" description="Helical" evidence="4">
    <location>
        <begin position="28"/>
        <end position="51"/>
    </location>
</feature>
<feature type="transmembrane region" description="Helical" evidence="4">
    <location>
        <begin position="170"/>
        <end position="191"/>
    </location>
</feature>
<dbReference type="GO" id="GO:0022857">
    <property type="term" value="F:transmembrane transporter activity"/>
    <property type="evidence" value="ECO:0007669"/>
    <property type="project" value="InterPro"/>
</dbReference>
<evidence type="ECO:0000259" key="5">
    <source>
        <dbReference type="PROSITE" id="PS50850"/>
    </source>
</evidence>
<feature type="transmembrane region" description="Helical" evidence="4">
    <location>
        <begin position="249"/>
        <end position="267"/>
    </location>
</feature>
<keyword evidence="2 4" id="KW-1133">Transmembrane helix</keyword>
<protein>
    <submittedName>
        <fullName evidence="6">Major facilitator superfamily</fullName>
    </submittedName>
</protein>
<feature type="transmembrane region" description="Helical" evidence="4">
    <location>
        <begin position="367"/>
        <end position="385"/>
    </location>
</feature>
<evidence type="ECO:0000313" key="7">
    <source>
        <dbReference type="Proteomes" id="UP000034301"/>
    </source>
</evidence>
<reference evidence="6 7" key="1">
    <citation type="journal article" date="2015" name="Nature">
        <title>rRNA introns, odd ribosomes, and small enigmatic genomes across a large radiation of phyla.</title>
        <authorList>
            <person name="Brown C.T."/>
            <person name="Hug L.A."/>
            <person name="Thomas B.C."/>
            <person name="Sharon I."/>
            <person name="Castelle C.J."/>
            <person name="Singh A."/>
            <person name="Wilkins M.J."/>
            <person name="Williams K.H."/>
            <person name="Banfield J.F."/>
        </authorList>
    </citation>
    <scope>NUCLEOTIDE SEQUENCE [LARGE SCALE GENOMIC DNA]</scope>
</reference>
<dbReference type="CDD" id="cd17370">
    <property type="entry name" value="MFS_MJ1317_like"/>
    <property type="match status" value="1"/>
</dbReference>
<feature type="domain" description="Major facilitator superfamily (MFS) profile" evidence="5">
    <location>
        <begin position="11"/>
        <end position="389"/>
    </location>
</feature>
<dbReference type="InterPro" id="IPR036259">
    <property type="entry name" value="MFS_trans_sf"/>
</dbReference>
<dbReference type="InterPro" id="IPR011701">
    <property type="entry name" value="MFS"/>
</dbReference>
<organism evidence="6 7">
    <name type="scientific">Candidatus Nomurabacteria bacterium GW2011_GWF2_40_12</name>
    <dbReference type="NCBI Taxonomy" id="1618776"/>
    <lineage>
        <taxon>Bacteria</taxon>
        <taxon>Candidatus Nomuraibacteriota</taxon>
    </lineage>
</organism>
<dbReference type="PROSITE" id="PS50850">
    <property type="entry name" value="MFS"/>
    <property type="match status" value="1"/>
</dbReference>
<proteinExistence type="predicted"/>
<feature type="transmembrane region" description="Helical" evidence="4">
    <location>
        <begin position="218"/>
        <end position="237"/>
    </location>
</feature>
<gene>
    <name evidence="6" type="ORF">UT78_C0004G0022</name>
</gene>
<dbReference type="Pfam" id="PF07690">
    <property type="entry name" value="MFS_1"/>
    <property type="match status" value="2"/>
</dbReference>
<feature type="transmembrane region" description="Helical" evidence="4">
    <location>
        <begin position="279"/>
        <end position="297"/>
    </location>
</feature>
<feature type="transmembrane region" description="Helical" evidence="4">
    <location>
        <begin position="147"/>
        <end position="164"/>
    </location>
</feature>
<dbReference type="Gene3D" id="1.20.1250.20">
    <property type="entry name" value="MFS general substrate transporter like domains"/>
    <property type="match status" value="2"/>
</dbReference>
<name>A0A0G0TZM6_9BACT</name>